<dbReference type="InterPro" id="IPR015943">
    <property type="entry name" value="WD40/YVTN_repeat-like_dom_sf"/>
</dbReference>
<dbReference type="Pfam" id="PF23414">
    <property type="entry name" value="Beta-prop_EML_2"/>
    <property type="match status" value="1"/>
</dbReference>
<evidence type="ECO:0000259" key="4">
    <source>
        <dbReference type="Pfam" id="PF23414"/>
    </source>
</evidence>
<feature type="non-terminal residue" evidence="5">
    <location>
        <position position="176"/>
    </location>
</feature>
<protein>
    <submittedName>
        <fullName evidence="5">Echinoderm microtubule-associated protein-like 1</fullName>
    </submittedName>
</protein>
<sequence length="176" mass="19424">FRDAKWQDNWSCVLGWPVIGVWADPEYDQTDVNAVHQSSGNNTRLLALGDDNGKVKLLRFPSPYLNARGVSYGGHASHVTNVRFSPINTLVSIGGGDHCVIQWKLVPRARSSGRHAGAAKCAWLEVDAEADLEDPLGIGKVERARSPEVTSGRAYNEAMRQHRNNSSSIRNMLSWD</sequence>
<keyword evidence="6" id="KW-1185">Reference proteome</keyword>
<gene>
    <name evidence="5" type="primary">EML1_3</name>
    <name evidence="5" type="ORF">FOZ63_008690</name>
</gene>
<dbReference type="InterPro" id="IPR055442">
    <property type="entry name" value="Beta-prop_EML-like_2nd"/>
</dbReference>
<evidence type="ECO:0000313" key="5">
    <source>
        <dbReference type="EMBL" id="KAF4722902.1"/>
    </source>
</evidence>
<evidence type="ECO:0000256" key="3">
    <source>
        <dbReference type="PROSITE-ProRule" id="PRU00221"/>
    </source>
</evidence>
<evidence type="ECO:0000256" key="1">
    <source>
        <dbReference type="ARBA" id="ARBA00022574"/>
    </source>
</evidence>
<dbReference type="EMBL" id="JABANO010023815">
    <property type="protein sequence ID" value="KAF4722902.1"/>
    <property type="molecule type" value="Genomic_DNA"/>
</dbReference>
<name>A0A7J6RRS4_PEROL</name>
<dbReference type="InterPro" id="IPR036322">
    <property type="entry name" value="WD40_repeat_dom_sf"/>
</dbReference>
<feature type="domain" description="EML-like second beta-propeller" evidence="4">
    <location>
        <begin position="2"/>
        <end position="105"/>
    </location>
</feature>
<dbReference type="Proteomes" id="UP000553632">
    <property type="component" value="Unassembled WGS sequence"/>
</dbReference>
<keyword evidence="1 3" id="KW-0853">WD repeat</keyword>
<comment type="caution">
    <text evidence="5">The sequence shown here is derived from an EMBL/GenBank/DDBJ whole genome shotgun (WGS) entry which is preliminary data.</text>
</comment>
<organism evidence="5 6">
    <name type="scientific">Perkinsus olseni</name>
    <name type="common">Perkinsus atlanticus</name>
    <dbReference type="NCBI Taxonomy" id="32597"/>
    <lineage>
        <taxon>Eukaryota</taxon>
        <taxon>Sar</taxon>
        <taxon>Alveolata</taxon>
        <taxon>Perkinsozoa</taxon>
        <taxon>Perkinsea</taxon>
        <taxon>Perkinsida</taxon>
        <taxon>Perkinsidae</taxon>
        <taxon>Perkinsus</taxon>
    </lineage>
</organism>
<dbReference type="InterPro" id="IPR001680">
    <property type="entry name" value="WD40_rpt"/>
</dbReference>
<keyword evidence="2" id="KW-0677">Repeat</keyword>
<evidence type="ECO:0000313" key="6">
    <source>
        <dbReference type="Proteomes" id="UP000553632"/>
    </source>
</evidence>
<evidence type="ECO:0000256" key="2">
    <source>
        <dbReference type="ARBA" id="ARBA00022737"/>
    </source>
</evidence>
<feature type="repeat" description="WD" evidence="3">
    <location>
        <begin position="72"/>
        <end position="105"/>
    </location>
</feature>
<dbReference type="GO" id="GO:0008017">
    <property type="term" value="F:microtubule binding"/>
    <property type="evidence" value="ECO:0007669"/>
    <property type="project" value="TreeGrafter"/>
</dbReference>
<proteinExistence type="predicted"/>
<dbReference type="SUPFAM" id="SSF50978">
    <property type="entry name" value="WD40 repeat-like"/>
    <property type="match status" value="1"/>
</dbReference>
<dbReference type="AlphaFoldDB" id="A0A7J6RRS4"/>
<accession>A0A7J6RRS4</accession>
<dbReference type="InterPro" id="IPR050630">
    <property type="entry name" value="WD_repeat_EMAP"/>
</dbReference>
<dbReference type="Gene3D" id="2.130.10.10">
    <property type="entry name" value="YVTN repeat-like/Quinoprotein amine dehydrogenase"/>
    <property type="match status" value="1"/>
</dbReference>
<dbReference type="PROSITE" id="PS50082">
    <property type="entry name" value="WD_REPEATS_2"/>
    <property type="match status" value="1"/>
</dbReference>
<reference evidence="5 6" key="1">
    <citation type="submission" date="2020-04" db="EMBL/GenBank/DDBJ databases">
        <title>Perkinsus olseni comparative genomics.</title>
        <authorList>
            <person name="Bogema D.R."/>
        </authorList>
    </citation>
    <scope>NUCLEOTIDE SEQUENCE [LARGE SCALE GENOMIC DNA]</scope>
    <source>
        <strain evidence="5 6">ATCC PRA-207</strain>
    </source>
</reference>
<dbReference type="PANTHER" id="PTHR13720">
    <property type="entry name" value="WD-40 REPEAT PROTEIN"/>
    <property type="match status" value="1"/>
</dbReference>
<dbReference type="PANTHER" id="PTHR13720:SF33">
    <property type="entry name" value="HELP DOMAIN-CONTAINING PROTEIN"/>
    <property type="match status" value="1"/>
</dbReference>